<dbReference type="PRINTS" id="PR00081">
    <property type="entry name" value="GDHRDH"/>
</dbReference>
<dbReference type="Proteomes" id="UP000800200">
    <property type="component" value="Unassembled WGS sequence"/>
</dbReference>
<protein>
    <submittedName>
        <fullName evidence="2">Dehydrogenase with different specificitie</fullName>
    </submittedName>
</protein>
<dbReference type="InterPro" id="IPR036291">
    <property type="entry name" value="NAD(P)-bd_dom_sf"/>
</dbReference>
<reference evidence="2" key="1">
    <citation type="journal article" date="2020" name="Stud. Mycol.">
        <title>101 Dothideomycetes genomes: a test case for predicting lifestyles and emergence of pathogens.</title>
        <authorList>
            <person name="Haridas S."/>
            <person name="Albert R."/>
            <person name="Binder M."/>
            <person name="Bloem J."/>
            <person name="Labutti K."/>
            <person name="Salamov A."/>
            <person name="Andreopoulos B."/>
            <person name="Baker S."/>
            <person name="Barry K."/>
            <person name="Bills G."/>
            <person name="Bluhm B."/>
            <person name="Cannon C."/>
            <person name="Castanera R."/>
            <person name="Culley D."/>
            <person name="Daum C."/>
            <person name="Ezra D."/>
            <person name="Gonzalez J."/>
            <person name="Henrissat B."/>
            <person name="Kuo A."/>
            <person name="Liang C."/>
            <person name="Lipzen A."/>
            <person name="Lutzoni F."/>
            <person name="Magnuson J."/>
            <person name="Mondo S."/>
            <person name="Nolan M."/>
            <person name="Ohm R."/>
            <person name="Pangilinan J."/>
            <person name="Park H.-J."/>
            <person name="Ramirez L."/>
            <person name="Alfaro M."/>
            <person name="Sun H."/>
            <person name="Tritt A."/>
            <person name="Yoshinaga Y."/>
            <person name="Zwiers L.-H."/>
            <person name="Turgeon B."/>
            <person name="Goodwin S."/>
            <person name="Spatafora J."/>
            <person name="Crous P."/>
            <person name="Grigoriev I."/>
        </authorList>
    </citation>
    <scope>NUCLEOTIDE SEQUENCE</scope>
    <source>
        <strain evidence="2">CBS 207.26</strain>
    </source>
</reference>
<dbReference type="AlphaFoldDB" id="A0A6A6EEP4"/>
<dbReference type="InterPro" id="IPR002347">
    <property type="entry name" value="SDR_fam"/>
</dbReference>
<dbReference type="OrthoDB" id="191139at2759"/>
<evidence type="ECO:0000313" key="2">
    <source>
        <dbReference type="EMBL" id="KAF2188346.1"/>
    </source>
</evidence>
<keyword evidence="3" id="KW-1185">Reference proteome</keyword>
<evidence type="ECO:0000256" key="1">
    <source>
        <dbReference type="ARBA" id="ARBA00023002"/>
    </source>
</evidence>
<sequence length="333" mass="36386">MQSALHPVVGPKKDIHDLNGRVALVTGGALGIGYEIARAFVLHGASVIMVNRKEEQGQEAIKKLKEEAGENAKIEWLGCDMGNLKEVKDVFTGIRDREERLDLLILSAGINANQYGETADGIDRHFQVNWLGQFYCCNLLYPLLRKTSKMPDTPAPRIVWEASEQHRAAPSVVHFGSLDEINNPEVGNLELYGRAKLAIILGVKYGFVDRVIKPNGDNIYALSVHPGAVNTAMQQQWKDAYPGLFGKLVSVVMLAGGRDVEQGSYSALYAATSPEVEEKGWNGYYFTDPGQPGKESSQASDPALGAALWDLSERIIKSKVGEDALADWSSSKS</sequence>
<organism evidence="2 3">
    <name type="scientific">Zopfia rhizophila CBS 207.26</name>
    <dbReference type="NCBI Taxonomy" id="1314779"/>
    <lineage>
        <taxon>Eukaryota</taxon>
        <taxon>Fungi</taxon>
        <taxon>Dikarya</taxon>
        <taxon>Ascomycota</taxon>
        <taxon>Pezizomycotina</taxon>
        <taxon>Dothideomycetes</taxon>
        <taxon>Dothideomycetes incertae sedis</taxon>
        <taxon>Zopfiaceae</taxon>
        <taxon>Zopfia</taxon>
    </lineage>
</organism>
<dbReference type="SUPFAM" id="SSF51735">
    <property type="entry name" value="NAD(P)-binding Rossmann-fold domains"/>
    <property type="match status" value="1"/>
</dbReference>
<evidence type="ECO:0000313" key="3">
    <source>
        <dbReference type="Proteomes" id="UP000800200"/>
    </source>
</evidence>
<name>A0A6A6EEP4_9PEZI</name>
<dbReference type="EMBL" id="ML994624">
    <property type="protein sequence ID" value="KAF2188346.1"/>
    <property type="molecule type" value="Genomic_DNA"/>
</dbReference>
<dbReference type="Gene3D" id="3.40.50.720">
    <property type="entry name" value="NAD(P)-binding Rossmann-like Domain"/>
    <property type="match status" value="1"/>
</dbReference>
<keyword evidence="1" id="KW-0560">Oxidoreductase</keyword>
<dbReference type="GO" id="GO:0016491">
    <property type="term" value="F:oxidoreductase activity"/>
    <property type="evidence" value="ECO:0007669"/>
    <property type="project" value="UniProtKB-KW"/>
</dbReference>
<accession>A0A6A6EEP4</accession>
<dbReference type="Pfam" id="PF00106">
    <property type="entry name" value="adh_short"/>
    <property type="match status" value="1"/>
</dbReference>
<dbReference type="PANTHER" id="PTHR43157:SF31">
    <property type="entry name" value="PHOSPHATIDYLINOSITOL-GLYCAN BIOSYNTHESIS CLASS F PROTEIN"/>
    <property type="match status" value="1"/>
</dbReference>
<dbReference type="PANTHER" id="PTHR43157">
    <property type="entry name" value="PHOSPHATIDYLINOSITOL-GLYCAN BIOSYNTHESIS CLASS F PROTEIN-RELATED"/>
    <property type="match status" value="1"/>
</dbReference>
<gene>
    <name evidence="2" type="ORF">K469DRAFT_566911</name>
</gene>
<proteinExistence type="predicted"/>